<dbReference type="PRINTS" id="PR00119">
    <property type="entry name" value="CATATPASE"/>
</dbReference>
<keyword evidence="9" id="KW-0067">ATP-binding</keyword>
<dbReference type="EMBL" id="CP002304">
    <property type="protein sequence ID" value="ADQ14926.1"/>
    <property type="molecule type" value="Genomic_DNA"/>
</dbReference>
<dbReference type="InterPro" id="IPR004014">
    <property type="entry name" value="ATPase_P-typ_cation-transptr_N"/>
</dbReference>
<dbReference type="InterPro" id="IPR044492">
    <property type="entry name" value="P_typ_ATPase_HD_dom"/>
</dbReference>
<keyword evidence="5" id="KW-0813">Transport</keyword>
<evidence type="ECO:0000313" key="17">
    <source>
        <dbReference type="Proteomes" id="UP000007434"/>
    </source>
</evidence>
<dbReference type="SFLD" id="SFLDS00003">
    <property type="entry name" value="Haloacid_Dehalogenase"/>
    <property type="match status" value="1"/>
</dbReference>
<dbReference type="STRING" id="656519.Halsa_1501"/>
<dbReference type="GO" id="GO:0005388">
    <property type="term" value="F:P-type calcium transporter activity"/>
    <property type="evidence" value="ECO:0007669"/>
    <property type="project" value="UniProtKB-EC"/>
</dbReference>
<evidence type="ECO:0000256" key="6">
    <source>
        <dbReference type="ARBA" id="ARBA00022692"/>
    </source>
</evidence>
<evidence type="ECO:0000313" key="16">
    <source>
        <dbReference type="EMBL" id="ADQ14926.1"/>
    </source>
</evidence>
<dbReference type="SUPFAM" id="SSF81653">
    <property type="entry name" value="Calcium ATPase, transduction domain A"/>
    <property type="match status" value="1"/>
</dbReference>
<feature type="transmembrane region" description="Helical" evidence="14">
    <location>
        <begin position="89"/>
        <end position="105"/>
    </location>
</feature>
<feature type="transmembrane region" description="Helical" evidence="14">
    <location>
        <begin position="65"/>
        <end position="83"/>
    </location>
</feature>
<reference evidence="16 17" key="2">
    <citation type="journal article" date="2011" name="J. Bacteriol.">
        <title>Complete Genome Sequence of the Haloalkaliphilic, Hydrogen Producing Halanaerobium hydrogenoformans.</title>
        <authorList>
            <person name="Brown S.D."/>
            <person name="Begemann M.B."/>
            <person name="Mormile M.R."/>
            <person name="Wall J.D."/>
            <person name="Han C.S."/>
            <person name="Goodwin L.A."/>
            <person name="Pitluck S."/>
            <person name="Land M.L."/>
            <person name="Hauser L.J."/>
            <person name="Elias D.A."/>
        </authorList>
    </citation>
    <scope>NUCLEOTIDE SEQUENCE [LARGE SCALE GENOMIC DNA]</scope>
    <source>
        <strain evidence="17">sapolanicus</strain>
    </source>
</reference>
<feature type="transmembrane region" description="Helical" evidence="14">
    <location>
        <begin position="727"/>
        <end position="748"/>
    </location>
</feature>
<comment type="subcellular location">
    <subcellularLocation>
        <location evidence="1">Cell membrane</location>
        <topology evidence="1">Multi-pass membrane protein</topology>
    </subcellularLocation>
</comment>
<keyword evidence="4" id="KW-1003">Cell membrane</keyword>
<dbReference type="InterPro" id="IPR018303">
    <property type="entry name" value="ATPase_P-typ_P_site"/>
</dbReference>
<dbReference type="SUPFAM" id="SSF81660">
    <property type="entry name" value="Metal cation-transporting ATPase, ATP-binding domain N"/>
    <property type="match status" value="1"/>
</dbReference>
<dbReference type="Pfam" id="PF08282">
    <property type="entry name" value="Hydrolase_3"/>
    <property type="match status" value="1"/>
</dbReference>
<evidence type="ECO:0000256" key="3">
    <source>
        <dbReference type="ARBA" id="ARBA00012790"/>
    </source>
</evidence>
<feature type="transmembrane region" description="Helical" evidence="14">
    <location>
        <begin position="769"/>
        <end position="790"/>
    </location>
</feature>
<dbReference type="KEGG" id="has:Halsa_1501"/>
<dbReference type="eggNOG" id="COG0474">
    <property type="taxonomic scope" value="Bacteria"/>
</dbReference>
<dbReference type="InterPro" id="IPR023299">
    <property type="entry name" value="ATPase_P-typ_cyto_dom_N"/>
</dbReference>
<dbReference type="Pfam" id="PF00689">
    <property type="entry name" value="Cation_ATPase_C"/>
    <property type="match status" value="1"/>
</dbReference>
<keyword evidence="10" id="KW-1278">Translocase</keyword>
<feature type="transmembrane region" description="Helical" evidence="14">
    <location>
        <begin position="253"/>
        <end position="271"/>
    </location>
</feature>
<dbReference type="SUPFAM" id="SSF81665">
    <property type="entry name" value="Calcium ATPase, transmembrane domain M"/>
    <property type="match status" value="1"/>
</dbReference>
<dbReference type="InterPro" id="IPR008250">
    <property type="entry name" value="ATPase_P-typ_transduc_dom_A_sf"/>
</dbReference>
<dbReference type="Pfam" id="PF13246">
    <property type="entry name" value="Cation_ATPase"/>
    <property type="match status" value="1"/>
</dbReference>
<gene>
    <name evidence="16" type="ordered locus">Halsa_1501</name>
</gene>
<dbReference type="GO" id="GO:0005391">
    <property type="term" value="F:P-type sodium:potassium-exchanging transporter activity"/>
    <property type="evidence" value="ECO:0007669"/>
    <property type="project" value="TreeGrafter"/>
</dbReference>
<evidence type="ECO:0000256" key="8">
    <source>
        <dbReference type="ARBA" id="ARBA00022741"/>
    </source>
</evidence>
<dbReference type="AlphaFoldDB" id="E4RLL2"/>
<dbReference type="GO" id="GO:1902600">
    <property type="term" value="P:proton transmembrane transport"/>
    <property type="evidence" value="ECO:0007669"/>
    <property type="project" value="TreeGrafter"/>
</dbReference>
<keyword evidence="5" id="KW-0109">Calcium transport</keyword>
<dbReference type="PRINTS" id="PR00120">
    <property type="entry name" value="HATPASE"/>
</dbReference>
<dbReference type="PANTHER" id="PTHR43294:SF21">
    <property type="entry name" value="CATION TRANSPORTING ATPASE"/>
    <property type="match status" value="1"/>
</dbReference>
<dbReference type="GO" id="GO:0006883">
    <property type="term" value="P:intracellular sodium ion homeostasis"/>
    <property type="evidence" value="ECO:0007669"/>
    <property type="project" value="TreeGrafter"/>
</dbReference>
<name>E4RLL2_HALHG</name>
<comment type="catalytic activity">
    <reaction evidence="13">
        <text>Ca(2+)(in) + ATP + H2O = Ca(2+)(out) + ADP + phosphate + H(+)</text>
        <dbReference type="Rhea" id="RHEA:18105"/>
        <dbReference type="ChEBI" id="CHEBI:15377"/>
        <dbReference type="ChEBI" id="CHEBI:15378"/>
        <dbReference type="ChEBI" id="CHEBI:29108"/>
        <dbReference type="ChEBI" id="CHEBI:30616"/>
        <dbReference type="ChEBI" id="CHEBI:43474"/>
        <dbReference type="ChEBI" id="CHEBI:456216"/>
        <dbReference type="EC" id="7.2.2.10"/>
    </reaction>
</comment>
<dbReference type="Gene3D" id="2.70.150.10">
    <property type="entry name" value="Calcium-transporting ATPase, cytoplasmic transduction domain A"/>
    <property type="match status" value="1"/>
</dbReference>
<dbReference type="Gene3D" id="3.40.1110.10">
    <property type="entry name" value="Calcium-transporting ATPase, cytoplasmic domain N"/>
    <property type="match status" value="1"/>
</dbReference>
<feature type="transmembrane region" description="Helical" evidence="14">
    <location>
        <begin position="838"/>
        <end position="858"/>
    </location>
</feature>
<evidence type="ECO:0000256" key="14">
    <source>
        <dbReference type="SAM" id="Phobius"/>
    </source>
</evidence>
<evidence type="ECO:0000256" key="13">
    <source>
        <dbReference type="ARBA" id="ARBA00048694"/>
    </source>
</evidence>
<evidence type="ECO:0000256" key="7">
    <source>
        <dbReference type="ARBA" id="ARBA00022723"/>
    </source>
</evidence>
<keyword evidence="11 14" id="KW-1133">Transmembrane helix</keyword>
<dbReference type="PANTHER" id="PTHR43294">
    <property type="entry name" value="SODIUM/POTASSIUM-TRANSPORTING ATPASE SUBUNIT ALPHA"/>
    <property type="match status" value="1"/>
</dbReference>
<proteinExistence type="inferred from homology"/>
<dbReference type="Proteomes" id="UP000007434">
    <property type="component" value="Chromosome"/>
</dbReference>
<dbReference type="GO" id="GO:0030007">
    <property type="term" value="P:intracellular potassium ion homeostasis"/>
    <property type="evidence" value="ECO:0007669"/>
    <property type="project" value="TreeGrafter"/>
</dbReference>
<dbReference type="GO" id="GO:0016887">
    <property type="term" value="F:ATP hydrolysis activity"/>
    <property type="evidence" value="ECO:0007669"/>
    <property type="project" value="InterPro"/>
</dbReference>
<reference evidence="16 17" key="1">
    <citation type="submission" date="2010-11" db="EMBL/GenBank/DDBJ databases">
        <title>Complete sequence of Halanaerobium sp. sapolanicus.</title>
        <authorList>
            <consortium name="US DOE Joint Genome Institute"/>
            <person name="Lucas S."/>
            <person name="Copeland A."/>
            <person name="Lapidus A."/>
            <person name="Cheng J.-F."/>
            <person name="Bruce D."/>
            <person name="Goodwin L."/>
            <person name="Pitluck S."/>
            <person name="Davenport K."/>
            <person name="Detter J.C."/>
            <person name="Han C."/>
            <person name="Tapia R."/>
            <person name="Land M."/>
            <person name="Hauser L."/>
            <person name="Jeffries C."/>
            <person name="Kyrpides N."/>
            <person name="Ivanova N."/>
            <person name="Mikhailova N."/>
            <person name="Begemann M.B."/>
            <person name="Mormile M.R."/>
            <person name="Wall J.D."/>
            <person name="Elias D.A."/>
            <person name="Woyke T."/>
        </authorList>
    </citation>
    <scope>NUCLEOTIDE SEQUENCE [LARGE SCALE GENOMIC DNA]</scope>
    <source>
        <strain evidence="17">sapolanicus</strain>
    </source>
</reference>
<dbReference type="Gene3D" id="3.40.50.1000">
    <property type="entry name" value="HAD superfamily/HAD-like"/>
    <property type="match status" value="1"/>
</dbReference>
<evidence type="ECO:0000256" key="12">
    <source>
        <dbReference type="ARBA" id="ARBA00023136"/>
    </source>
</evidence>
<accession>E4RLL2</accession>
<keyword evidence="8" id="KW-0547">Nucleotide-binding</keyword>
<dbReference type="SMART" id="SM00831">
    <property type="entry name" value="Cation_ATPase_N"/>
    <property type="match status" value="1"/>
</dbReference>
<keyword evidence="5" id="KW-0106">Calcium</keyword>
<dbReference type="InterPro" id="IPR023298">
    <property type="entry name" value="ATPase_P-typ_TM_dom_sf"/>
</dbReference>
<evidence type="ECO:0000256" key="4">
    <source>
        <dbReference type="ARBA" id="ARBA00022475"/>
    </source>
</evidence>
<feature type="transmembrane region" description="Helical" evidence="14">
    <location>
        <begin position="870"/>
        <end position="889"/>
    </location>
</feature>
<keyword evidence="17" id="KW-1185">Reference proteome</keyword>
<evidence type="ECO:0000256" key="9">
    <source>
        <dbReference type="ARBA" id="ARBA00022840"/>
    </source>
</evidence>
<dbReference type="GO" id="GO:0036376">
    <property type="term" value="P:sodium ion export across plasma membrane"/>
    <property type="evidence" value="ECO:0007669"/>
    <property type="project" value="TreeGrafter"/>
</dbReference>
<dbReference type="NCBIfam" id="TIGR01494">
    <property type="entry name" value="ATPase_P-type"/>
    <property type="match status" value="2"/>
</dbReference>
<evidence type="ECO:0000256" key="11">
    <source>
        <dbReference type="ARBA" id="ARBA00022989"/>
    </source>
</evidence>
<dbReference type="InterPro" id="IPR023214">
    <property type="entry name" value="HAD_sf"/>
</dbReference>
<evidence type="ECO:0000256" key="2">
    <source>
        <dbReference type="ARBA" id="ARBA00005675"/>
    </source>
</evidence>
<keyword evidence="5" id="KW-0406">Ion transport</keyword>
<dbReference type="SFLD" id="SFLDG00002">
    <property type="entry name" value="C1.7:_P-type_atpase_like"/>
    <property type="match status" value="1"/>
</dbReference>
<dbReference type="FunFam" id="3.40.50.1000:FF:000028">
    <property type="entry name" value="Calcium-transporting P-type ATPase, putative"/>
    <property type="match status" value="1"/>
</dbReference>
<dbReference type="InterPro" id="IPR006068">
    <property type="entry name" value="ATPase_P-typ_cation-transptr_C"/>
</dbReference>
<organism evidence="16 17">
    <name type="scientific">Halanaerobium hydrogeniformans</name>
    <name type="common">Halanaerobium sp. (strain sapolanicus)</name>
    <dbReference type="NCBI Taxonomy" id="656519"/>
    <lineage>
        <taxon>Bacteria</taxon>
        <taxon>Bacillati</taxon>
        <taxon>Bacillota</taxon>
        <taxon>Clostridia</taxon>
        <taxon>Halanaerobiales</taxon>
        <taxon>Halanaerobiaceae</taxon>
        <taxon>Halanaerobium</taxon>
    </lineage>
</organism>
<dbReference type="Gene3D" id="1.20.1110.10">
    <property type="entry name" value="Calcium-transporting ATPase, transmembrane domain"/>
    <property type="match status" value="1"/>
</dbReference>
<dbReference type="Pfam" id="PF00122">
    <property type="entry name" value="E1-E2_ATPase"/>
    <property type="match status" value="1"/>
</dbReference>
<protein>
    <recommendedName>
        <fullName evidence="3">P-type Ca(2+) transporter</fullName>
        <ecNumber evidence="3">7.2.2.10</ecNumber>
    </recommendedName>
</protein>
<keyword evidence="6 14" id="KW-0812">Transmembrane</keyword>
<dbReference type="EC" id="7.2.2.10" evidence="3"/>
<keyword evidence="12 14" id="KW-0472">Membrane</keyword>
<feature type="transmembrane region" description="Helical" evidence="14">
    <location>
        <begin position="796"/>
        <end position="818"/>
    </location>
</feature>
<dbReference type="InterPro" id="IPR001757">
    <property type="entry name" value="P_typ_ATPase"/>
</dbReference>
<dbReference type="InterPro" id="IPR050510">
    <property type="entry name" value="Cation_transp_ATPase_P-type"/>
</dbReference>
<dbReference type="InterPro" id="IPR059000">
    <property type="entry name" value="ATPase_P-type_domA"/>
</dbReference>
<dbReference type="GO" id="GO:0046872">
    <property type="term" value="F:metal ion binding"/>
    <property type="evidence" value="ECO:0007669"/>
    <property type="project" value="UniProtKB-KW"/>
</dbReference>
<dbReference type="SFLD" id="SFLDF00027">
    <property type="entry name" value="p-type_atpase"/>
    <property type="match status" value="1"/>
</dbReference>
<dbReference type="GO" id="GO:0005524">
    <property type="term" value="F:ATP binding"/>
    <property type="evidence" value="ECO:0007669"/>
    <property type="project" value="UniProtKB-KW"/>
</dbReference>
<dbReference type="FunFam" id="2.70.150.10:FF:000016">
    <property type="entry name" value="Calcium-transporting P-type ATPase putative"/>
    <property type="match status" value="1"/>
</dbReference>
<evidence type="ECO:0000256" key="5">
    <source>
        <dbReference type="ARBA" id="ARBA00022568"/>
    </source>
</evidence>
<evidence type="ECO:0000259" key="15">
    <source>
        <dbReference type="SMART" id="SM00831"/>
    </source>
</evidence>
<feature type="transmembrane region" description="Helical" evidence="14">
    <location>
        <begin position="697"/>
        <end position="721"/>
    </location>
</feature>
<feature type="domain" description="Cation-transporting P-type ATPase N-terminal" evidence="15">
    <location>
        <begin position="12"/>
        <end position="85"/>
    </location>
</feature>
<dbReference type="Pfam" id="PF00690">
    <property type="entry name" value="Cation_ATPase_N"/>
    <property type="match status" value="1"/>
</dbReference>
<dbReference type="InterPro" id="IPR036412">
    <property type="entry name" value="HAD-like_sf"/>
</dbReference>
<feature type="transmembrane region" description="Helical" evidence="14">
    <location>
        <begin position="283"/>
        <end position="307"/>
    </location>
</feature>
<dbReference type="CDD" id="cd02080">
    <property type="entry name" value="P-type_ATPase_cation"/>
    <property type="match status" value="1"/>
</dbReference>
<dbReference type="RefSeq" id="WP_013406004.1">
    <property type="nucleotide sequence ID" value="NC_014654.1"/>
</dbReference>
<dbReference type="GO" id="GO:1990573">
    <property type="term" value="P:potassium ion import across plasma membrane"/>
    <property type="evidence" value="ECO:0007669"/>
    <property type="project" value="TreeGrafter"/>
</dbReference>
<dbReference type="GO" id="GO:0005886">
    <property type="term" value="C:plasma membrane"/>
    <property type="evidence" value="ECO:0007669"/>
    <property type="project" value="UniProtKB-SubCell"/>
</dbReference>
<sequence length="898" mass="98795">MKIDKNKLDNYDWYKTSIENTLKKFETSKNGLSKKETVERLDNFGKNKLPSPAQKHPVLKFLSHYNNVLIYVLFAAAIVTALLGHWIDTIIILAVVVINGLISYIQEGKAEKALDAVKNMLSTTARIKREGEIREITAEEVVIGDIIYLKPGDKVPADLRLIESKNLSINEASLTGESVPASKKTEIFKQELALGDRKNMAYSSTIVTSGEGIGVVVATGKDTEIGRINQMISSVEKLKTPLIQQVDRFGKQLTLFILSLGFLVLLIGRFLRGTPFDELFLSVVGIAVAAIPEGLPAVITITLAIGVQRMAARNAIIRKLPAVETLGSVSIISSDKTGTLTEGEMTVKTVVTADKDYTISGNGYDPSGKLINKEKEVDLSKESVLKELLKNASLNNDARLVQKENNWIIEGSPTEGALKTLVAKSSYDNKTLAKNNPRLDSIPFNSDKKYMATLNQGDNNNIIYLKGAPEVVLDMCGEQLTEAGSKKLDKDYWGKRQDELASNGYRLLALAYKKIDKNTKELSLDHIQSEMIFLGIIGVMDPPRKEAIEAVKECQEANIKVKMITGDHATTASAIAAQLGIENPSEVITGNEINNLDDIELKEVIEKTYVFARVSPEHKLRLVTAMQELGYITAMTGDGVNDAPALKKSDIGVAMGINGTEATKEAAEMVLADDNFASIINAVEEGRTVYDNLKKALLFMLPTNGGEALVIMAAVLFGFSLPITPVQILWINMITAVTLALTLAFEPMEEDAMKRPPRDTGESLTPFSLLLRIGFVSVILTATTLGIYTWAISNDLALPLARSLAVNMLVYGEIFYLFNSRYMTKSSLNLKGFKATPWVWKAVGAVVVLQFMFVYFTPIQTIFDVAPLNLSHWLIIIGVNCLLFLVVELEKYISRNFY</sequence>
<keyword evidence="7" id="KW-0479">Metal-binding</keyword>
<evidence type="ECO:0000256" key="1">
    <source>
        <dbReference type="ARBA" id="ARBA00004651"/>
    </source>
</evidence>
<dbReference type="HOGENOM" id="CLU_002360_3_3_9"/>
<comment type="similarity">
    <text evidence="2">Belongs to the cation transport ATPase (P-type) (TC 3.A.3) family. Type IIA subfamily.</text>
</comment>
<dbReference type="PROSITE" id="PS00154">
    <property type="entry name" value="ATPASE_E1_E2"/>
    <property type="match status" value="1"/>
</dbReference>
<evidence type="ECO:0000256" key="10">
    <source>
        <dbReference type="ARBA" id="ARBA00022967"/>
    </source>
</evidence>
<dbReference type="SUPFAM" id="SSF56784">
    <property type="entry name" value="HAD-like"/>
    <property type="match status" value="1"/>
</dbReference>